<evidence type="ECO:0000256" key="1">
    <source>
        <dbReference type="SAM" id="MobiDB-lite"/>
    </source>
</evidence>
<organism evidence="2 3">
    <name type="scientific">Bibersteinia trehalosi USDA-ARS-USMARC-190</name>
    <dbReference type="NCBI Taxonomy" id="1263832"/>
    <lineage>
        <taxon>Bacteria</taxon>
        <taxon>Pseudomonadati</taxon>
        <taxon>Pseudomonadota</taxon>
        <taxon>Gammaproteobacteria</taxon>
        <taxon>Pasteurellales</taxon>
        <taxon>Pasteurellaceae</taxon>
        <taxon>Bibersteinia</taxon>
    </lineage>
</organism>
<sequence>MARAGLVEPRKHKLRTSADAAPFSDCPETNAVWCSDFKG</sequence>
<dbReference type="HOGENOM" id="CLU_3305407_0_0_6"/>
<proteinExistence type="predicted"/>
<evidence type="ECO:0000313" key="3">
    <source>
        <dbReference type="Proteomes" id="UP000019086"/>
    </source>
</evidence>
<feature type="region of interest" description="Disordered" evidence="1">
    <location>
        <begin position="1"/>
        <end position="24"/>
    </location>
</feature>
<accession>W0R8V6</accession>
<dbReference type="KEGG" id="btra:F544_16640"/>
<dbReference type="Proteomes" id="UP000019086">
    <property type="component" value="Chromosome"/>
</dbReference>
<dbReference type="AlphaFoldDB" id="W0R8V6"/>
<protein>
    <submittedName>
        <fullName evidence="2">CP4-6 prophage</fullName>
    </submittedName>
</protein>
<reference evidence="2 3" key="1">
    <citation type="submission" date="2013-12" db="EMBL/GenBank/DDBJ databases">
        <title>Annotation of the Bibersteinia trehalosi USDA-ARS-USMARC-190 complete genome.</title>
        <authorList>
            <person name="Harhay G.P."/>
            <person name="McVey S."/>
            <person name="Clawson M.L."/>
            <person name="Bono J."/>
            <person name="Heaton M.P."/>
            <person name="Chitko-Mckown C.G."/>
            <person name="Harhay D.M."/>
            <person name="Smith T.P.L."/>
        </authorList>
    </citation>
    <scope>NUCLEOTIDE SEQUENCE [LARGE SCALE GENOMIC DNA]</scope>
    <source>
        <strain evidence="2 3">USDA-ARS-USMARC-190</strain>
    </source>
</reference>
<dbReference type="PATRIC" id="fig|1263832.3.peg.1656"/>
<evidence type="ECO:0000313" key="2">
    <source>
        <dbReference type="EMBL" id="AHG86892.1"/>
    </source>
</evidence>
<name>W0R8V6_BIBTR</name>
<gene>
    <name evidence="2" type="ORF">F544_16640</name>
</gene>
<dbReference type="EMBL" id="CP006956">
    <property type="protein sequence ID" value="AHG86892.1"/>
    <property type="molecule type" value="Genomic_DNA"/>
</dbReference>